<dbReference type="EMBL" id="MWQO01000016">
    <property type="protein sequence ID" value="THD11111.1"/>
    <property type="molecule type" value="Genomic_DNA"/>
</dbReference>
<sequence length="116" mass="12240">MQVQAKVLAGALALLLSGGAFAQAGGQDDLHAIAKASGLHVRQVQMLLGHASAFPEFMTYSLSERKLRKAVQEGRVRLPDWISPELAARLGTAHQQTVAMAAVRDPSPPVVAMSGN</sequence>
<feature type="signal peptide" evidence="1">
    <location>
        <begin position="1"/>
        <end position="22"/>
    </location>
</feature>
<gene>
    <name evidence="2" type="ORF">B1806_05165</name>
</gene>
<name>A0A4V3UTL7_9GAMM</name>
<accession>A0A4V3UTL7</accession>
<evidence type="ECO:0000313" key="3">
    <source>
        <dbReference type="Proteomes" id="UP000307749"/>
    </source>
</evidence>
<keyword evidence="3" id="KW-1185">Reference proteome</keyword>
<dbReference type="Proteomes" id="UP000307749">
    <property type="component" value="Unassembled WGS sequence"/>
</dbReference>
<protein>
    <submittedName>
        <fullName evidence="2">Uncharacterized protein</fullName>
    </submittedName>
</protein>
<evidence type="ECO:0000256" key="1">
    <source>
        <dbReference type="SAM" id="SignalP"/>
    </source>
</evidence>
<dbReference type="STRING" id="993689.GCA_002077135_01210"/>
<feature type="chain" id="PRO_5020224457" evidence="1">
    <location>
        <begin position="23"/>
        <end position="116"/>
    </location>
</feature>
<evidence type="ECO:0000313" key="2">
    <source>
        <dbReference type="EMBL" id="THD11111.1"/>
    </source>
</evidence>
<keyword evidence="1" id="KW-0732">Signal</keyword>
<organism evidence="2 3">
    <name type="scientific">Metallibacterium scheffleri</name>
    <dbReference type="NCBI Taxonomy" id="993689"/>
    <lineage>
        <taxon>Bacteria</taxon>
        <taxon>Pseudomonadati</taxon>
        <taxon>Pseudomonadota</taxon>
        <taxon>Gammaproteobacteria</taxon>
        <taxon>Lysobacterales</taxon>
        <taxon>Rhodanobacteraceae</taxon>
        <taxon>Metallibacterium</taxon>
    </lineage>
</organism>
<dbReference type="AlphaFoldDB" id="A0A4V3UTL7"/>
<proteinExistence type="predicted"/>
<dbReference type="RefSeq" id="WP_081126529.1">
    <property type="nucleotide sequence ID" value="NZ_DAHXOC010000012.1"/>
</dbReference>
<reference evidence="2 3" key="1">
    <citation type="submission" date="2017-02" db="EMBL/GenBank/DDBJ databases">
        <title>Whole genome sequencing of Metallibacterium scheffleri DSM 24874 (T).</title>
        <authorList>
            <person name="Kumar S."/>
            <person name="Patil P."/>
            <person name="Patil P.B."/>
        </authorList>
    </citation>
    <scope>NUCLEOTIDE SEQUENCE [LARGE SCALE GENOMIC DNA]</scope>
    <source>
        <strain evidence="2 3">DSM 24874</strain>
    </source>
</reference>
<comment type="caution">
    <text evidence="2">The sequence shown here is derived from an EMBL/GenBank/DDBJ whole genome shotgun (WGS) entry which is preliminary data.</text>
</comment>